<dbReference type="InterPro" id="IPR000897">
    <property type="entry name" value="SRP54_GTPase_dom"/>
</dbReference>
<dbReference type="AlphaFoldDB" id="A0A3P6DCM1"/>
<keyword evidence="4" id="KW-0472">Membrane</keyword>
<evidence type="ECO:0000256" key="3">
    <source>
        <dbReference type="ARBA" id="ARBA00023134"/>
    </source>
</evidence>
<dbReference type="PANTHER" id="PTHR43134">
    <property type="entry name" value="SIGNAL RECOGNITION PARTICLE RECEPTOR SUBUNIT ALPHA"/>
    <property type="match status" value="1"/>
</dbReference>
<evidence type="ECO:0000256" key="2">
    <source>
        <dbReference type="ARBA" id="ARBA00022741"/>
    </source>
</evidence>
<sequence length="68" mass="7760">MWRVQQHKVNVMMAACATFRSGEVEQLRTHALRLILEKGCEKDPGVVAKEDIQEATRNESDTHQSTLH</sequence>
<gene>
    <name evidence="7" type="ORF">BRAA10T42662Z</name>
</gene>
<dbReference type="Pfam" id="PF00448">
    <property type="entry name" value="SRP54"/>
    <property type="match status" value="1"/>
</dbReference>
<dbReference type="InterPro" id="IPR027417">
    <property type="entry name" value="P-loop_NTPase"/>
</dbReference>
<evidence type="ECO:0000313" key="7">
    <source>
        <dbReference type="EMBL" id="VDD16949.1"/>
    </source>
</evidence>
<feature type="domain" description="SRP54-type proteins GTP-binding" evidence="6">
    <location>
        <begin position="4"/>
        <end position="61"/>
    </location>
</feature>
<dbReference type="GO" id="GO:0012505">
    <property type="term" value="C:endomembrane system"/>
    <property type="evidence" value="ECO:0007669"/>
    <property type="project" value="UniProtKB-SubCell"/>
</dbReference>
<keyword evidence="2" id="KW-0547">Nucleotide-binding</keyword>
<protein>
    <recommendedName>
        <fullName evidence="6">SRP54-type proteins GTP-binding domain-containing protein</fullName>
    </recommendedName>
</protein>
<evidence type="ECO:0000256" key="5">
    <source>
        <dbReference type="ARBA" id="ARBA00029433"/>
    </source>
</evidence>
<accession>A0A3P6DCM1</accession>
<name>A0A3P6DCM1_BRACM</name>
<evidence type="ECO:0000256" key="1">
    <source>
        <dbReference type="ARBA" id="ARBA00008531"/>
    </source>
</evidence>
<comment type="subcellular location">
    <subcellularLocation>
        <location evidence="5">Endomembrane system</location>
        <topology evidence="5">Peripheral membrane protein</topology>
        <orientation evidence="5">Cytoplasmic side</orientation>
    </subcellularLocation>
</comment>
<organism evidence="7">
    <name type="scientific">Brassica campestris</name>
    <name type="common">Field mustard</name>
    <dbReference type="NCBI Taxonomy" id="3711"/>
    <lineage>
        <taxon>Eukaryota</taxon>
        <taxon>Viridiplantae</taxon>
        <taxon>Streptophyta</taxon>
        <taxon>Embryophyta</taxon>
        <taxon>Tracheophyta</taxon>
        <taxon>Spermatophyta</taxon>
        <taxon>Magnoliopsida</taxon>
        <taxon>eudicotyledons</taxon>
        <taxon>Gunneridae</taxon>
        <taxon>Pentapetalae</taxon>
        <taxon>rosids</taxon>
        <taxon>malvids</taxon>
        <taxon>Brassicales</taxon>
        <taxon>Brassicaceae</taxon>
        <taxon>Brassiceae</taxon>
        <taxon>Brassica</taxon>
    </lineage>
</organism>
<evidence type="ECO:0000259" key="6">
    <source>
        <dbReference type="Pfam" id="PF00448"/>
    </source>
</evidence>
<dbReference type="PANTHER" id="PTHR43134:SF1">
    <property type="entry name" value="SIGNAL RECOGNITION PARTICLE RECEPTOR SUBUNIT ALPHA"/>
    <property type="match status" value="1"/>
</dbReference>
<dbReference type="GO" id="GO:0005525">
    <property type="term" value="F:GTP binding"/>
    <property type="evidence" value="ECO:0007669"/>
    <property type="project" value="UniProtKB-KW"/>
</dbReference>
<proteinExistence type="inferred from homology"/>
<keyword evidence="3" id="KW-0342">GTP-binding</keyword>
<dbReference type="GO" id="GO:0006614">
    <property type="term" value="P:SRP-dependent cotranslational protein targeting to membrane"/>
    <property type="evidence" value="ECO:0007669"/>
    <property type="project" value="InterPro"/>
</dbReference>
<comment type="similarity">
    <text evidence="1">Belongs to the GTP-binding SRP family.</text>
</comment>
<reference evidence="7" key="1">
    <citation type="submission" date="2018-11" db="EMBL/GenBank/DDBJ databases">
        <authorList>
            <consortium name="Genoscope - CEA"/>
            <person name="William W."/>
        </authorList>
    </citation>
    <scope>NUCLEOTIDE SEQUENCE</scope>
</reference>
<dbReference type="Gene3D" id="3.40.50.300">
    <property type="entry name" value="P-loop containing nucleotide triphosphate hydrolases"/>
    <property type="match status" value="1"/>
</dbReference>
<evidence type="ECO:0000256" key="4">
    <source>
        <dbReference type="ARBA" id="ARBA00023136"/>
    </source>
</evidence>
<dbReference type="EMBL" id="LR031577">
    <property type="protein sequence ID" value="VDD16949.1"/>
    <property type="molecule type" value="Genomic_DNA"/>
</dbReference>